<dbReference type="Proteomes" id="UP000243579">
    <property type="component" value="Unassembled WGS sequence"/>
</dbReference>
<sequence>MATGRCSYRAMKRQALIAGGPALLERPTDFAPPLPCVMRDVAAAVALGKILVAERQEARQEATRQLQRAALAVERGLSRRWAAARALQRYMRCWLQRRQHCKHAASARIARWYQHHAKRRQAALVQLCLRLEAMQHTMSPPREAPVEAPQPPLVETLADRGLRLRVLGLRQLVSPVPPPLHRHSTLLVELQLRQRSTGHTAHSTSQPVPFAEAAVAWPADTALVVHAADIHDWIGTVRLLHRTSDGTPRCIGLVQVPVDLLQSPLATAAHSLTRWFPLEKTAPSDLVRGDARIELTYNAGAPPVQFEQLDWSNVAAKTNSNLSRPRRAASEPAKERPALGLDASTSTIKMELMHLKQKTELHTIFQRKAASRVPVLSKERLLELQRIQAAPAAYRALATAMEAEYQSLRAQLYDGAKN</sequence>
<evidence type="ECO:0000313" key="3">
    <source>
        <dbReference type="Proteomes" id="UP000243579"/>
    </source>
</evidence>
<keyword evidence="3" id="KW-1185">Reference proteome</keyword>
<protein>
    <recommendedName>
        <fullName evidence="4">C2 domain-containing protein</fullName>
    </recommendedName>
</protein>
<evidence type="ECO:0000313" key="2">
    <source>
        <dbReference type="EMBL" id="OQR90259.1"/>
    </source>
</evidence>
<name>A0A1V9YWS6_ACHHY</name>
<dbReference type="EMBL" id="JNBR01000648">
    <property type="protein sequence ID" value="OQR90259.1"/>
    <property type="molecule type" value="Genomic_DNA"/>
</dbReference>
<dbReference type="OrthoDB" id="168509at2759"/>
<comment type="caution">
    <text evidence="2">The sequence shown here is derived from an EMBL/GenBank/DDBJ whole genome shotgun (WGS) entry which is preliminary data.</text>
</comment>
<evidence type="ECO:0000256" key="1">
    <source>
        <dbReference type="SAM" id="MobiDB-lite"/>
    </source>
</evidence>
<proteinExistence type="predicted"/>
<feature type="region of interest" description="Disordered" evidence="1">
    <location>
        <begin position="320"/>
        <end position="341"/>
    </location>
</feature>
<gene>
    <name evidence="2" type="ORF">ACHHYP_05678</name>
</gene>
<organism evidence="2 3">
    <name type="scientific">Achlya hypogyna</name>
    <name type="common">Oomycete</name>
    <name type="synonym">Protoachlya hypogyna</name>
    <dbReference type="NCBI Taxonomy" id="1202772"/>
    <lineage>
        <taxon>Eukaryota</taxon>
        <taxon>Sar</taxon>
        <taxon>Stramenopiles</taxon>
        <taxon>Oomycota</taxon>
        <taxon>Saprolegniomycetes</taxon>
        <taxon>Saprolegniales</taxon>
        <taxon>Achlyaceae</taxon>
        <taxon>Achlya</taxon>
    </lineage>
</organism>
<feature type="compositionally biased region" description="Basic and acidic residues" evidence="1">
    <location>
        <begin position="328"/>
        <end position="337"/>
    </location>
</feature>
<reference evidence="2 3" key="1">
    <citation type="journal article" date="2014" name="Genome Biol. Evol.">
        <title>The secreted proteins of Achlya hypogyna and Thraustotheca clavata identify the ancestral oomycete secretome and reveal gene acquisitions by horizontal gene transfer.</title>
        <authorList>
            <person name="Misner I."/>
            <person name="Blouin N."/>
            <person name="Leonard G."/>
            <person name="Richards T.A."/>
            <person name="Lane C.E."/>
        </authorList>
    </citation>
    <scope>NUCLEOTIDE SEQUENCE [LARGE SCALE GENOMIC DNA]</scope>
    <source>
        <strain evidence="2 3">ATCC 48635</strain>
    </source>
</reference>
<accession>A0A1V9YWS6</accession>
<dbReference type="AlphaFoldDB" id="A0A1V9YWS6"/>
<evidence type="ECO:0008006" key="4">
    <source>
        <dbReference type="Google" id="ProtNLM"/>
    </source>
</evidence>